<protein>
    <submittedName>
        <fullName evidence="1">Uncharacterized protein</fullName>
    </submittedName>
</protein>
<dbReference type="EMBL" id="MLJW01007832">
    <property type="protein sequence ID" value="OIQ64795.1"/>
    <property type="molecule type" value="Genomic_DNA"/>
</dbReference>
<proteinExistence type="predicted"/>
<comment type="caution">
    <text evidence="1">The sequence shown here is derived from an EMBL/GenBank/DDBJ whole genome shotgun (WGS) entry which is preliminary data.</text>
</comment>
<gene>
    <name evidence="1" type="ORF">GALL_536530</name>
</gene>
<dbReference type="AlphaFoldDB" id="A0A1J5PHP0"/>
<organism evidence="1">
    <name type="scientific">mine drainage metagenome</name>
    <dbReference type="NCBI Taxonomy" id="410659"/>
    <lineage>
        <taxon>unclassified sequences</taxon>
        <taxon>metagenomes</taxon>
        <taxon>ecological metagenomes</taxon>
    </lineage>
</organism>
<evidence type="ECO:0000313" key="1">
    <source>
        <dbReference type="EMBL" id="OIQ64795.1"/>
    </source>
</evidence>
<accession>A0A1J5PHP0</accession>
<sequence length="265" mass="29071">MVASISLTAWSRSRINADPDWPPVTWRAGHPILISMISAPADSAMRAPSAIHLTSQPASCTTCGAIPVASHRSRDMGRPFTRSSLAVISETTSPAPSAAVRRRKGASVTPDMGARKTRLATRISPIFNGLRGKSSKPVTDFSSFQQTPHRICWNPFCAQMLCSQVPCLQFRQIWKSCKCTATKSGFPHSPWESFCFRRASMIRAELKPPTILPVIESYAETSADCSHPRRSRTRPSCWRGGTEAIPLHRRADRDFPGDGSVLPPS</sequence>
<name>A0A1J5PHP0_9ZZZZ</name>
<reference evidence="1" key="1">
    <citation type="submission" date="2016-10" db="EMBL/GenBank/DDBJ databases">
        <title>Sequence of Gallionella enrichment culture.</title>
        <authorList>
            <person name="Poehlein A."/>
            <person name="Muehling M."/>
            <person name="Daniel R."/>
        </authorList>
    </citation>
    <scope>NUCLEOTIDE SEQUENCE</scope>
</reference>